<gene>
    <name evidence="3" type="ORF">CONCODRAFT_55221</name>
</gene>
<proteinExistence type="predicted"/>
<evidence type="ECO:0000259" key="2">
    <source>
        <dbReference type="SMART" id="SM00581"/>
    </source>
</evidence>
<feature type="compositionally biased region" description="Polar residues" evidence="1">
    <location>
        <begin position="329"/>
        <end position="338"/>
    </location>
</feature>
<feature type="compositionally biased region" description="Acidic residues" evidence="1">
    <location>
        <begin position="283"/>
        <end position="307"/>
    </location>
</feature>
<feature type="region of interest" description="Disordered" evidence="1">
    <location>
        <begin position="1"/>
        <end position="28"/>
    </location>
</feature>
<organism evidence="3 4">
    <name type="scientific">Conidiobolus coronatus (strain ATCC 28846 / CBS 209.66 / NRRL 28638)</name>
    <name type="common">Delacroixia coronata</name>
    <dbReference type="NCBI Taxonomy" id="796925"/>
    <lineage>
        <taxon>Eukaryota</taxon>
        <taxon>Fungi</taxon>
        <taxon>Fungi incertae sedis</taxon>
        <taxon>Zoopagomycota</taxon>
        <taxon>Entomophthoromycotina</taxon>
        <taxon>Entomophthoromycetes</taxon>
        <taxon>Entomophthorales</taxon>
        <taxon>Ancylistaceae</taxon>
        <taxon>Conidiobolus</taxon>
    </lineage>
</organism>
<dbReference type="GO" id="GO:0005686">
    <property type="term" value="C:U2 snRNP"/>
    <property type="evidence" value="ECO:0007669"/>
    <property type="project" value="EnsemblFungi"/>
</dbReference>
<dbReference type="Proteomes" id="UP000070444">
    <property type="component" value="Unassembled WGS sequence"/>
</dbReference>
<dbReference type="STRING" id="796925.A0A137PF56"/>
<sequence length="466" mass="53320">MNISNKNKEDEDEEYNSEDESTPLSKKKLKKISRLSIAELKQLTKRPEVVEWVDATASDPGLLLTLKSHRNAVPVPAHWSQKRKYLQGKRGIEKPPFELPDFIKDTGIMEMRAAAKDKEDSSKLKTKARERMQPKMGKLDIDYQRLHDAFFRFQTKPRLSRHGELYFEGKEFEAKLKEKKPGQLSEELKAALNIPPLAPPPWLINMQRFGPPPSYPNLKIPGLNCPIPHGANWGYHPGGWGKPPVDENNRPLYGDVFGINQFDYNDSNAADVNKELWGQIVSDEEYEEEEEEEAEEEQEEEAPAVEETEFHQPPPPTQENIAEGYATPSGYSSVQTGLQTPEFVELRKGRKFEEEPKQLYHVLPEMQAPISGSFGSQHVYNMEALNESSSKEPRKRRRFDVDVSLDPSELENPEAVEAKYNQAKTQQTGGANEDLSDLVAEENLKRNKKRQEKSSKASEKRRDFKF</sequence>
<dbReference type="InterPro" id="IPR006568">
    <property type="entry name" value="PSP_pro-rich"/>
</dbReference>
<feature type="region of interest" description="Disordered" evidence="1">
    <location>
        <begin position="381"/>
        <end position="466"/>
    </location>
</feature>
<evidence type="ECO:0000313" key="4">
    <source>
        <dbReference type="Proteomes" id="UP000070444"/>
    </source>
</evidence>
<dbReference type="Pfam" id="PF04046">
    <property type="entry name" value="PSP"/>
    <property type="match status" value="1"/>
</dbReference>
<evidence type="ECO:0000256" key="1">
    <source>
        <dbReference type="SAM" id="MobiDB-lite"/>
    </source>
</evidence>
<feature type="domain" description="PSP proline-rich" evidence="2">
    <location>
        <begin position="176"/>
        <end position="229"/>
    </location>
</feature>
<dbReference type="InterPro" id="IPR052584">
    <property type="entry name" value="U2_snRNP_Complex_Component"/>
</dbReference>
<name>A0A137PF56_CONC2</name>
<dbReference type="EMBL" id="KQ964433">
    <property type="protein sequence ID" value="KXN73648.1"/>
    <property type="molecule type" value="Genomic_DNA"/>
</dbReference>
<dbReference type="PANTHER" id="PTHR12785:SF6">
    <property type="entry name" value="SPLICING FACTOR 3B SUBUNIT 2"/>
    <property type="match status" value="1"/>
</dbReference>
<dbReference type="InterPro" id="IPR007180">
    <property type="entry name" value="DUF382"/>
</dbReference>
<evidence type="ECO:0000313" key="3">
    <source>
        <dbReference type="EMBL" id="KXN73648.1"/>
    </source>
</evidence>
<accession>A0A137PF56</accession>
<dbReference type="OrthoDB" id="10260794at2759"/>
<dbReference type="GO" id="GO:0071014">
    <property type="term" value="C:post-mRNA release spliceosomal complex"/>
    <property type="evidence" value="ECO:0007669"/>
    <property type="project" value="EnsemblFungi"/>
</dbReference>
<feature type="compositionally biased region" description="Acidic residues" evidence="1">
    <location>
        <begin position="10"/>
        <end position="21"/>
    </location>
</feature>
<dbReference type="SMART" id="SM00581">
    <property type="entry name" value="PSP"/>
    <property type="match status" value="1"/>
</dbReference>
<keyword evidence="4" id="KW-1185">Reference proteome</keyword>
<dbReference type="Pfam" id="PF04037">
    <property type="entry name" value="DUF382"/>
    <property type="match status" value="1"/>
</dbReference>
<protein>
    <submittedName>
        <fullName evidence="3">DUF382-domain-containing protein</fullName>
    </submittedName>
</protein>
<feature type="compositionally biased region" description="Basic and acidic residues" evidence="1">
    <location>
        <begin position="452"/>
        <end position="466"/>
    </location>
</feature>
<feature type="region of interest" description="Disordered" evidence="1">
    <location>
        <begin position="283"/>
        <end position="338"/>
    </location>
</feature>
<reference evidence="3 4" key="1">
    <citation type="journal article" date="2015" name="Genome Biol. Evol.">
        <title>Phylogenomic analyses indicate that early fungi evolved digesting cell walls of algal ancestors of land plants.</title>
        <authorList>
            <person name="Chang Y."/>
            <person name="Wang S."/>
            <person name="Sekimoto S."/>
            <person name="Aerts A.L."/>
            <person name="Choi C."/>
            <person name="Clum A."/>
            <person name="LaButti K.M."/>
            <person name="Lindquist E.A."/>
            <person name="Yee Ngan C."/>
            <person name="Ohm R.A."/>
            <person name="Salamov A.A."/>
            <person name="Grigoriev I.V."/>
            <person name="Spatafora J.W."/>
            <person name="Berbee M.L."/>
        </authorList>
    </citation>
    <scope>NUCLEOTIDE SEQUENCE [LARGE SCALE GENOMIC DNA]</scope>
    <source>
        <strain evidence="3 4">NRRL 28638</strain>
    </source>
</reference>
<dbReference type="OMA" id="MASTHTY"/>
<dbReference type="AlphaFoldDB" id="A0A137PF56"/>
<dbReference type="PANTHER" id="PTHR12785">
    <property type="entry name" value="SPLICING FACTOR 3B"/>
    <property type="match status" value="1"/>
</dbReference>